<name>A0ACB7EYP5_NIBAL</name>
<organism evidence="1 2">
    <name type="scientific">Nibea albiflora</name>
    <name type="common">Yellow drum</name>
    <name type="synonym">Corvina albiflora</name>
    <dbReference type="NCBI Taxonomy" id="240163"/>
    <lineage>
        <taxon>Eukaryota</taxon>
        <taxon>Metazoa</taxon>
        <taxon>Chordata</taxon>
        <taxon>Craniata</taxon>
        <taxon>Vertebrata</taxon>
        <taxon>Euteleostomi</taxon>
        <taxon>Actinopterygii</taxon>
        <taxon>Neopterygii</taxon>
        <taxon>Teleostei</taxon>
        <taxon>Neoteleostei</taxon>
        <taxon>Acanthomorphata</taxon>
        <taxon>Eupercaria</taxon>
        <taxon>Sciaenidae</taxon>
        <taxon>Nibea</taxon>
    </lineage>
</organism>
<comment type="caution">
    <text evidence="1">The sequence shown here is derived from an EMBL/GenBank/DDBJ whole genome shotgun (WGS) entry which is preliminary data.</text>
</comment>
<proteinExistence type="predicted"/>
<keyword evidence="2" id="KW-1185">Reference proteome</keyword>
<reference evidence="1" key="1">
    <citation type="submission" date="2020-04" db="EMBL/GenBank/DDBJ databases">
        <title>A chromosome-scale assembly and high-density genetic map of the yellow drum (Nibea albiflora) genome.</title>
        <authorList>
            <person name="Xu D."/>
            <person name="Zhang W."/>
            <person name="Chen R."/>
            <person name="Tan P."/>
            <person name="Wang L."/>
            <person name="Song H."/>
            <person name="Tian L."/>
            <person name="Zhu Q."/>
            <person name="Wang B."/>
        </authorList>
    </citation>
    <scope>NUCLEOTIDE SEQUENCE</scope>
    <source>
        <strain evidence="1">ZJHYS-2018</strain>
    </source>
</reference>
<dbReference type="Proteomes" id="UP000805704">
    <property type="component" value="Chromosome 21"/>
</dbReference>
<sequence>MLMWSDGPPCSSSLLDRPDFRTLLCVFGALKKLFRLLALILAAGLEDASVNVCRHRAEPDELSGKQKASCQRHCDWQAHYSEASNSDEEKNRLRRRGDKYRPRTYYGVFNSATGDVHADRVPSSDTRLPTCSLAVTRCDSDLQLDSPISQSAVHQRVKESLKKTGSLAPTQSLTLLFAEGKIHRLKFIYKVCHGASALRLTPTVTANIDVKTERPGWMHPHALISGEALQVRMMKVVFWLSGFYVYRFFSADHSFFIVTAPDS</sequence>
<evidence type="ECO:0000313" key="2">
    <source>
        <dbReference type="Proteomes" id="UP000805704"/>
    </source>
</evidence>
<dbReference type="EMBL" id="CM024809">
    <property type="protein sequence ID" value="KAG8005901.1"/>
    <property type="molecule type" value="Genomic_DNA"/>
</dbReference>
<gene>
    <name evidence="1" type="ORF">GBF38_004947</name>
</gene>
<accession>A0ACB7EYP5</accession>
<protein>
    <submittedName>
        <fullName evidence="1">Uncharacterized protein</fullName>
    </submittedName>
</protein>
<evidence type="ECO:0000313" key="1">
    <source>
        <dbReference type="EMBL" id="KAG8005901.1"/>
    </source>
</evidence>